<name>X1GMH0_9ZZZZ</name>
<evidence type="ECO:0000313" key="1">
    <source>
        <dbReference type="EMBL" id="GAH34198.1"/>
    </source>
</evidence>
<comment type="caution">
    <text evidence="1">The sequence shown here is derived from an EMBL/GenBank/DDBJ whole genome shotgun (WGS) entry which is preliminary data.</text>
</comment>
<accession>X1GMH0</accession>
<reference evidence="1" key="1">
    <citation type="journal article" date="2014" name="Front. Microbiol.">
        <title>High frequency of phylogenetically diverse reductive dehalogenase-homologous genes in deep subseafloor sedimentary metagenomes.</title>
        <authorList>
            <person name="Kawai M."/>
            <person name="Futagami T."/>
            <person name="Toyoda A."/>
            <person name="Takaki Y."/>
            <person name="Nishi S."/>
            <person name="Hori S."/>
            <person name="Arai W."/>
            <person name="Tsubouchi T."/>
            <person name="Morono Y."/>
            <person name="Uchiyama I."/>
            <person name="Ito T."/>
            <person name="Fujiyama A."/>
            <person name="Inagaki F."/>
            <person name="Takami H."/>
        </authorList>
    </citation>
    <scope>NUCLEOTIDE SEQUENCE</scope>
    <source>
        <strain evidence="1">Expedition CK06-06</strain>
    </source>
</reference>
<feature type="non-terminal residue" evidence="1">
    <location>
        <position position="31"/>
    </location>
</feature>
<proteinExistence type="predicted"/>
<organism evidence="1">
    <name type="scientific">marine sediment metagenome</name>
    <dbReference type="NCBI Taxonomy" id="412755"/>
    <lineage>
        <taxon>unclassified sequences</taxon>
        <taxon>metagenomes</taxon>
        <taxon>ecological metagenomes</taxon>
    </lineage>
</organism>
<gene>
    <name evidence="1" type="ORF">S03H2_22137</name>
</gene>
<dbReference type="EMBL" id="BARU01011872">
    <property type="protein sequence ID" value="GAH34198.1"/>
    <property type="molecule type" value="Genomic_DNA"/>
</dbReference>
<sequence length="31" mass="3659">MIYKINFNIIKISQQAYVTITKHADDLKEGY</sequence>
<protein>
    <submittedName>
        <fullName evidence="1">Uncharacterized protein</fullName>
    </submittedName>
</protein>
<dbReference type="AlphaFoldDB" id="X1GMH0"/>